<feature type="domain" description="C2H2-type" evidence="9">
    <location>
        <begin position="234"/>
        <end position="261"/>
    </location>
</feature>
<evidence type="ECO:0000313" key="10">
    <source>
        <dbReference type="EMBL" id="CCO19123.1"/>
    </source>
</evidence>
<reference evidence="10 11" key="1">
    <citation type="submission" date="2011-10" db="EMBL/GenBank/DDBJ databases">
        <authorList>
            <person name="Genoscope - CEA"/>
        </authorList>
    </citation>
    <scope>NUCLEOTIDE SEQUENCE [LARGE SCALE GENOMIC DNA]</scope>
    <source>
        <strain evidence="10 11">RCC 1105</strain>
    </source>
</reference>
<evidence type="ECO:0000256" key="1">
    <source>
        <dbReference type="ARBA" id="ARBA00004123"/>
    </source>
</evidence>
<evidence type="ECO:0000256" key="6">
    <source>
        <dbReference type="ARBA" id="ARBA00023242"/>
    </source>
</evidence>
<dbReference type="InterPro" id="IPR013087">
    <property type="entry name" value="Znf_C2H2_type"/>
</dbReference>
<dbReference type="eggNOG" id="KOG1721">
    <property type="taxonomic scope" value="Eukaryota"/>
</dbReference>
<dbReference type="SUPFAM" id="SSF57667">
    <property type="entry name" value="beta-beta-alpha zinc fingers"/>
    <property type="match status" value="2"/>
</dbReference>
<dbReference type="KEGG" id="bpg:Bathy12g02690"/>
<feature type="domain" description="C2H2-type" evidence="9">
    <location>
        <begin position="368"/>
        <end position="391"/>
    </location>
</feature>
<dbReference type="Pfam" id="PF00096">
    <property type="entry name" value="zf-C2H2"/>
    <property type="match status" value="3"/>
</dbReference>
<keyword evidence="5" id="KW-0862">Zinc</keyword>
<keyword evidence="6" id="KW-0539">Nucleus</keyword>
<dbReference type="SMART" id="SM00355">
    <property type="entry name" value="ZnF_C2H2"/>
    <property type="match status" value="4"/>
</dbReference>
<keyword evidence="11" id="KW-1185">Reference proteome</keyword>
<evidence type="ECO:0000259" key="9">
    <source>
        <dbReference type="PROSITE" id="PS50157"/>
    </source>
</evidence>
<keyword evidence="2" id="KW-0479">Metal-binding</keyword>
<evidence type="ECO:0000256" key="8">
    <source>
        <dbReference type="SAM" id="MobiDB-lite"/>
    </source>
</evidence>
<dbReference type="PANTHER" id="PTHR24394:SF29">
    <property type="entry name" value="MYONEURIN"/>
    <property type="match status" value="1"/>
</dbReference>
<evidence type="ECO:0000313" key="11">
    <source>
        <dbReference type="Proteomes" id="UP000198341"/>
    </source>
</evidence>
<feature type="region of interest" description="Disordered" evidence="8">
    <location>
        <begin position="388"/>
        <end position="415"/>
    </location>
</feature>
<keyword evidence="4 7" id="KW-0863">Zinc-finger</keyword>
<dbReference type="InterPro" id="IPR036236">
    <property type="entry name" value="Znf_C2H2_sf"/>
</dbReference>
<name>K8FBU7_9CHLO</name>
<sequence length="415" mass="47904">MSSSRRKSRPPKRVHFELAAIAAQHIIREREQELKRRREEQKSLMSVTSFNDAVVAAVAKWWDAAAEVETVEDDLRKKAKVVKVRLLEGGGTAKGEEEEEEKEDSSDRFCAFVEGGKCTTALLERAGKGGGMKDENKRLCKFPKDFLRLREEEDEANEEITEEERRVSMKAYARKRCCKRCYNALYRSMRKELQMGSNKDEMLLDNPSDEIVIAQQQQRKPSVKDKVFAPTRTYFCSRCNLECSSRYHLRTHERTHTGDRPYGCNVCGRRFNRPYEWKVHVLKHATNGRHKEVARAFEQNLELGMEKVNGDPGVQSLRPPLPQRYFDIDKPPPKDDANRPFQCAICFKAFATNFILTAHLKTHLNARHVCDMCDASYTRKFKLQAHREKVHGVSSHQESDRNTDGEKESESDSQS</sequence>
<dbReference type="AlphaFoldDB" id="K8FBU7"/>
<evidence type="ECO:0000256" key="3">
    <source>
        <dbReference type="ARBA" id="ARBA00022737"/>
    </source>
</evidence>
<feature type="domain" description="C2H2-type" evidence="9">
    <location>
        <begin position="262"/>
        <end position="289"/>
    </location>
</feature>
<dbReference type="Proteomes" id="UP000198341">
    <property type="component" value="Chromosome 12"/>
</dbReference>
<accession>K8FBU7</accession>
<evidence type="ECO:0000256" key="4">
    <source>
        <dbReference type="ARBA" id="ARBA00022771"/>
    </source>
</evidence>
<dbReference type="GO" id="GO:0005634">
    <property type="term" value="C:nucleus"/>
    <property type="evidence" value="ECO:0007669"/>
    <property type="project" value="UniProtKB-SubCell"/>
</dbReference>
<dbReference type="RefSeq" id="XP_007510008.1">
    <property type="nucleotide sequence ID" value="XM_007509946.1"/>
</dbReference>
<protein>
    <submittedName>
        <fullName evidence="10">Unnamed protein product</fullName>
    </submittedName>
</protein>
<proteinExistence type="predicted"/>
<dbReference type="PROSITE" id="PS50157">
    <property type="entry name" value="ZINC_FINGER_C2H2_2"/>
    <property type="match status" value="4"/>
</dbReference>
<dbReference type="PANTHER" id="PTHR24394">
    <property type="entry name" value="ZINC FINGER PROTEIN"/>
    <property type="match status" value="1"/>
</dbReference>
<dbReference type="GeneID" id="19012433"/>
<dbReference type="EMBL" id="FO082267">
    <property type="protein sequence ID" value="CCO19123.1"/>
    <property type="molecule type" value="Genomic_DNA"/>
</dbReference>
<dbReference type="GO" id="GO:0000981">
    <property type="term" value="F:DNA-binding transcription factor activity, RNA polymerase II-specific"/>
    <property type="evidence" value="ECO:0007669"/>
    <property type="project" value="TreeGrafter"/>
</dbReference>
<feature type="domain" description="C2H2-type" evidence="9">
    <location>
        <begin position="341"/>
        <end position="368"/>
    </location>
</feature>
<comment type="subcellular location">
    <subcellularLocation>
        <location evidence="1">Nucleus</location>
    </subcellularLocation>
</comment>
<evidence type="ECO:0000256" key="2">
    <source>
        <dbReference type="ARBA" id="ARBA00022723"/>
    </source>
</evidence>
<keyword evidence="3" id="KW-0677">Repeat</keyword>
<evidence type="ECO:0000256" key="7">
    <source>
        <dbReference type="PROSITE-ProRule" id="PRU00042"/>
    </source>
</evidence>
<dbReference type="Gene3D" id="3.30.160.60">
    <property type="entry name" value="Classic Zinc Finger"/>
    <property type="match status" value="3"/>
</dbReference>
<dbReference type="PROSITE" id="PS00028">
    <property type="entry name" value="ZINC_FINGER_C2H2_1"/>
    <property type="match status" value="4"/>
</dbReference>
<gene>
    <name evidence="10" type="ordered locus">Bathy12g02690</name>
</gene>
<organism evidence="10 11">
    <name type="scientific">Bathycoccus prasinos</name>
    <dbReference type="NCBI Taxonomy" id="41875"/>
    <lineage>
        <taxon>Eukaryota</taxon>
        <taxon>Viridiplantae</taxon>
        <taxon>Chlorophyta</taxon>
        <taxon>Mamiellophyceae</taxon>
        <taxon>Mamiellales</taxon>
        <taxon>Bathycoccaceae</taxon>
        <taxon>Bathycoccus</taxon>
    </lineage>
</organism>
<evidence type="ECO:0000256" key="5">
    <source>
        <dbReference type="ARBA" id="ARBA00022833"/>
    </source>
</evidence>
<dbReference type="GO" id="GO:0008270">
    <property type="term" value="F:zinc ion binding"/>
    <property type="evidence" value="ECO:0007669"/>
    <property type="project" value="UniProtKB-KW"/>
</dbReference>
<dbReference type="OrthoDB" id="8113227at2759"/>